<reference evidence="2" key="1">
    <citation type="submission" date="2021-02" db="EMBL/GenBank/DDBJ databases">
        <authorList>
            <person name="Nowell W R."/>
        </authorList>
    </citation>
    <scope>NUCLEOTIDE SEQUENCE</scope>
</reference>
<gene>
    <name evidence="1" type="ORF">RFH988_LOCUS30776</name>
    <name evidence="3" type="ORF">SEV965_LOCUS35074</name>
    <name evidence="2" type="ORF">ZHD862_LOCUS36442</name>
</gene>
<protein>
    <submittedName>
        <fullName evidence="2">Uncharacterized protein</fullName>
    </submittedName>
</protein>
<organism evidence="2 4">
    <name type="scientific">Rotaria sordida</name>
    <dbReference type="NCBI Taxonomy" id="392033"/>
    <lineage>
        <taxon>Eukaryota</taxon>
        <taxon>Metazoa</taxon>
        <taxon>Spiralia</taxon>
        <taxon>Gnathifera</taxon>
        <taxon>Rotifera</taxon>
        <taxon>Eurotatoria</taxon>
        <taxon>Bdelloidea</taxon>
        <taxon>Philodinida</taxon>
        <taxon>Philodinidae</taxon>
        <taxon>Rotaria</taxon>
    </lineage>
</organism>
<dbReference type="Proteomes" id="UP000663864">
    <property type="component" value="Unassembled WGS sequence"/>
</dbReference>
<evidence type="ECO:0000313" key="2">
    <source>
        <dbReference type="EMBL" id="CAF1478099.1"/>
    </source>
</evidence>
<evidence type="ECO:0000313" key="3">
    <source>
        <dbReference type="EMBL" id="CAF1480527.1"/>
    </source>
</evidence>
<sequence>MDVHGSLQSSKRRISQREHIFETVHSPEFQLSTSNHNRTGLNNLLERSRSNDHIFDEWMNLMEEQCQTEQITIESFRVLLSAISEYLKGLTRNLLENTQNETTHDLQIDFQRAFDYFIKSCY</sequence>
<dbReference type="EMBL" id="CAJNOO010003155">
    <property type="protein sequence ID" value="CAF1321307.1"/>
    <property type="molecule type" value="Genomic_DNA"/>
</dbReference>
<dbReference type="AlphaFoldDB" id="A0A815RIK8"/>
<name>A0A815RIK8_9BILA</name>
<evidence type="ECO:0000313" key="1">
    <source>
        <dbReference type="EMBL" id="CAF1321307.1"/>
    </source>
</evidence>
<accession>A0A815RIK8</accession>
<evidence type="ECO:0000313" key="4">
    <source>
        <dbReference type="Proteomes" id="UP000663864"/>
    </source>
</evidence>
<dbReference type="Proteomes" id="UP000663882">
    <property type="component" value="Unassembled WGS sequence"/>
</dbReference>
<dbReference type="EMBL" id="CAJNOT010005918">
    <property type="protein sequence ID" value="CAF1478099.1"/>
    <property type="molecule type" value="Genomic_DNA"/>
</dbReference>
<comment type="caution">
    <text evidence="2">The sequence shown here is derived from an EMBL/GenBank/DDBJ whole genome shotgun (WGS) entry which is preliminary data.</text>
</comment>
<dbReference type="EMBL" id="CAJNOU010005512">
    <property type="protein sequence ID" value="CAF1480527.1"/>
    <property type="molecule type" value="Genomic_DNA"/>
</dbReference>
<dbReference type="Proteomes" id="UP000663889">
    <property type="component" value="Unassembled WGS sequence"/>
</dbReference>
<proteinExistence type="predicted"/>